<dbReference type="RefSeq" id="WP_271632327.1">
    <property type="nucleotide sequence ID" value="NZ_CP094970.1"/>
</dbReference>
<dbReference type="Pfam" id="PF05787">
    <property type="entry name" value="PhoX"/>
    <property type="match status" value="1"/>
</dbReference>
<dbReference type="PROSITE" id="PS51318">
    <property type="entry name" value="TAT"/>
    <property type="match status" value="1"/>
</dbReference>
<name>A0AA46TF67_9ACTN</name>
<dbReference type="Proteomes" id="UP001164390">
    <property type="component" value="Chromosome"/>
</dbReference>
<accession>A0AA46TF67</accession>
<organism evidence="1 2">
    <name type="scientific">Solicola gregarius</name>
    <dbReference type="NCBI Taxonomy" id="2908642"/>
    <lineage>
        <taxon>Bacteria</taxon>
        <taxon>Bacillati</taxon>
        <taxon>Actinomycetota</taxon>
        <taxon>Actinomycetes</taxon>
        <taxon>Propionibacteriales</taxon>
        <taxon>Nocardioidaceae</taxon>
        <taxon>Solicola</taxon>
    </lineage>
</organism>
<dbReference type="InterPro" id="IPR006311">
    <property type="entry name" value="TAT_signal"/>
</dbReference>
<dbReference type="InterPro" id="IPR008557">
    <property type="entry name" value="PhoX"/>
</dbReference>
<protein>
    <submittedName>
        <fullName evidence="1">PhoX family phosphatase</fullName>
    </submittedName>
</protein>
<dbReference type="PANTHER" id="PTHR35399">
    <property type="entry name" value="SLR8030 PROTEIN"/>
    <property type="match status" value="1"/>
</dbReference>
<gene>
    <name evidence="1" type="ORF">L0C25_14180</name>
</gene>
<evidence type="ECO:0000313" key="1">
    <source>
        <dbReference type="EMBL" id="UYM03692.1"/>
    </source>
</evidence>
<dbReference type="EMBL" id="CP094970">
    <property type="protein sequence ID" value="UYM03692.1"/>
    <property type="molecule type" value="Genomic_DNA"/>
</dbReference>
<dbReference type="SUPFAM" id="SSF63829">
    <property type="entry name" value="Calcium-dependent phosphotriesterase"/>
    <property type="match status" value="1"/>
</dbReference>
<evidence type="ECO:0000313" key="2">
    <source>
        <dbReference type="Proteomes" id="UP001164390"/>
    </source>
</evidence>
<dbReference type="KEGG" id="sgrg:L0C25_14180"/>
<keyword evidence="2" id="KW-1185">Reference proteome</keyword>
<dbReference type="AlphaFoldDB" id="A0AA46TF67"/>
<sequence>MPRRLLPLINQTGPHGSRSAMTCHYRCGDACDKPIPNTSDNQHMSQVLTSVVARRSLLMGGAAASVTVGLGATLAGPAAAAGEAAGKRRAPAAELAFRPVQPNVRDNVTVPAGYDYDVIVSWGDRITPDAPRFNVYKQTPHAQAQQFGYNCDYVGVLPIEGKKNRAILGVNNEYTDPELMFPTDWYDDATQKRIEMAAHGFSILEIERGRRDGAWKQRAVGKTKLNRRITAETPMRLTGPAAGDKRLRTRADRKGRTVHGTFGNCSGGMTPWGTFLSGEENFNGYFDASGDLDPAYADSYARYGLTGEGRGWSGVDDRFDLTTEPNEPYRHGYVVEIDPHRPNAKPRKLTMLGRFKHEGATTSLSEDGRVVVYLGDDERGDYIYKFVSRQKFRKGNGPKAHEHNVGLLEDGTLYVAKFTGDGLDDDEYDGTGEWIALTSATESYVDGMSVADVLIDTRLAADTVSPTKMDRPEDIERNPVTGRVYAALTNNSARGADHPVDEANPLDSSMVRESLDAPLTSASGNRNGYVLEWVERGNDAGATAFRWNLFLVCGDPEAPETYFGGFPKEQVSPISCPDNVAFDPAGNLWISTDGNVLGSNDGMFAVPTRGRERGNVRQFLTVPVAAEMCGPLVSQDGLTVFAAVQHPGESDGATFEEPTSTWPHTDRFPRPSVICTYRIDNQRIGR</sequence>
<dbReference type="PANTHER" id="PTHR35399:SF2">
    <property type="entry name" value="DUF839 DOMAIN-CONTAINING PROTEIN"/>
    <property type="match status" value="1"/>
</dbReference>
<proteinExistence type="predicted"/>
<reference evidence="1" key="1">
    <citation type="submission" date="2022-01" db="EMBL/GenBank/DDBJ databases">
        <title>Nocardioidaceae gen. sp. A5X3R13.</title>
        <authorList>
            <person name="Lopez Marin M.A."/>
            <person name="Uhlik O."/>
        </authorList>
    </citation>
    <scope>NUCLEOTIDE SEQUENCE</scope>
    <source>
        <strain evidence="1">A5X3R13</strain>
    </source>
</reference>